<proteinExistence type="predicted"/>
<evidence type="ECO:0000313" key="2">
    <source>
        <dbReference type="Proteomes" id="UP001160148"/>
    </source>
</evidence>
<dbReference type="EMBL" id="CARXXK010000002">
    <property type="protein sequence ID" value="CAI6357816.1"/>
    <property type="molecule type" value="Genomic_DNA"/>
</dbReference>
<keyword evidence="2" id="KW-1185">Reference proteome</keyword>
<sequence>MSSRDNKEWFQEFATALVTDRNSDENQLIHIAEIKNEEVVESESENEKMAVARAALISNQYGPPLSSFRKVKILLLTYFVDRESMNYTQVKNICFIHHMIYSKYNCIIILKLMSQI</sequence>
<dbReference type="AlphaFoldDB" id="A0AAV0WQ64"/>
<accession>A0AAV0WQ64</accession>
<organism evidence="1 2">
    <name type="scientific">Macrosiphum euphorbiae</name>
    <name type="common">potato aphid</name>
    <dbReference type="NCBI Taxonomy" id="13131"/>
    <lineage>
        <taxon>Eukaryota</taxon>
        <taxon>Metazoa</taxon>
        <taxon>Ecdysozoa</taxon>
        <taxon>Arthropoda</taxon>
        <taxon>Hexapoda</taxon>
        <taxon>Insecta</taxon>
        <taxon>Pterygota</taxon>
        <taxon>Neoptera</taxon>
        <taxon>Paraneoptera</taxon>
        <taxon>Hemiptera</taxon>
        <taxon>Sternorrhyncha</taxon>
        <taxon>Aphidomorpha</taxon>
        <taxon>Aphidoidea</taxon>
        <taxon>Aphididae</taxon>
        <taxon>Macrosiphini</taxon>
        <taxon>Macrosiphum</taxon>
    </lineage>
</organism>
<evidence type="ECO:0000313" key="1">
    <source>
        <dbReference type="EMBL" id="CAI6357816.1"/>
    </source>
</evidence>
<protein>
    <submittedName>
        <fullName evidence="1">Uncharacterized protein</fullName>
    </submittedName>
</protein>
<gene>
    <name evidence="1" type="ORF">MEUPH1_LOCUS13404</name>
</gene>
<reference evidence="1 2" key="1">
    <citation type="submission" date="2023-01" db="EMBL/GenBank/DDBJ databases">
        <authorList>
            <person name="Whitehead M."/>
        </authorList>
    </citation>
    <scope>NUCLEOTIDE SEQUENCE [LARGE SCALE GENOMIC DNA]</scope>
</reference>
<comment type="caution">
    <text evidence="1">The sequence shown here is derived from an EMBL/GenBank/DDBJ whole genome shotgun (WGS) entry which is preliminary data.</text>
</comment>
<dbReference type="Proteomes" id="UP001160148">
    <property type="component" value="Unassembled WGS sequence"/>
</dbReference>
<name>A0AAV0WQ64_9HEMI</name>